<name>A0ABS8RT46_DATST</name>
<proteinExistence type="predicted"/>
<accession>A0ABS8RT46</accession>
<gene>
    <name evidence="1" type="ORF">HAX54_002712</name>
</gene>
<dbReference type="Proteomes" id="UP000823775">
    <property type="component" value="Unassembled WGS sequence"/>
</dbReference>
<dbReference type="EMBL" id="JACEIK010000112">
    <property type="protein sequence ID" value="MCD7449995.1"/>
    <property type="molecule type" value="Genomic_DNA"/>
</dbReference>
<reference evidence="1 2" key="1">
    <citation type="journal article" date="2021" name="BMC Genomics">
        <title>Datura genome reveals duplications of psychoactive alkaloid biosynthetic genes and high mutation rate following tissue culture.</title>
        <authorList>
            <person name="Rajewski A."/>
            <person name="Carter-House D."/>
            <person name="Stajich J."/>
            <person name="Litt A."/>
        </authorList>
    </citation>
    <scope>NUCLEOTIDE SEQUENCE [LARGE SCALE GENOMIC DNA]</scope>
    <source>
        <strain evidence="1">AR-01</strain>
    </source>
</reference>
<evidence type="ECO:0000313" key="1">
    <source>
        <dbReference type="EMBL" id="MCD7449995.1"/>
    </source>
</evidence>
<organism evidence="1 2">
    <name type="scientific">Datura stramonium</name>
    <name type="common">Jimsonweed</name>
    <name type="synonym">Common thornapple</name>
    <dbReference type="NCBI Taxonomy" id="4076"/>
    <lineage>
        <taxon>Eukaryota</taxon>
        <taxon>Viridiplantae</taxon>
        <taxon>Streptophyta</taxon>
        <taxon>Embryophyta</taxon>
        <taxon>Tracheophyta</taxon>
        <taxon>Spermatophyta</taxon>
        <taxon>Magnoliopsida</taxon>
        <taxon>eudicotyledons</taxon>
        <taxon>Gunneridae</taxon>
        <taxon>Pentapetalae</taxon>
        <taxon>asterids</taxon>
        <taxon>lamiids</taxon>
        <taxon>Solanales</taxon>
        <taxon>Solanaceae</taxon>
        <taxon>Solanoideae</taxon>
        <taxon>Datureae</taxon>
        <taxon>Datura</taxon>
    </lineage>
</organism>
<comment type="caution">
    <text evidence="1">The sequence shown here is derived from an EMBL/GenBank/DDBJ whole genome shotgun (WGS) entry which is preliminary data.</text>
</comment>
<sequence>MQATMEVQELRSPNKYQQHLLKDKQVKDLIVDKRRLVEVPKYSHAGRHHKNSDGQQDDGSCFLNYRALSESLSLDSALTQALWIAWKCSAKAYTEPCRSLKLSCHTRSRTNNCKQSQTIVFGVTNKAKVMDVIKSMRTASLNAVPIVESPDIIEDHTQLVNPLLKLEVLDFLKMLSGSPSYEHTGLRCSWREQVTCHPESSLGEVVEKVV</sequence>
<protein>
    <submittedName>
        <fullName evidence="1">Uncharacterized protein</fullName>
    </submittedName>
</protein>
<keyword evidence="2" id="KW-1185">Reference proteome</keyword>
<evidence type="ECO:0000313" key="2">
    <source>
        <dbReference type="Proteomes" id="UP000823775"/>
    </source>
</evidence>